<sequence>MKFLTILIICVNILLSNSWSSWSFYDDFDGYTVYTTGTPKCRFGNTTEKVVKENVTAEINAPKILIKGDTRTASCGEQITVSIKGVQEYYIKTTNEILVRYTYKTSGIYFTRTMPRDCKTETWDKQNKKYYCTFKEINPNGTLQ</sequence>
<keyword evidence="1" id="KW-0732">Signal</keyword>
<evidence type="ECO:0000313" key="4">
    <source>
        <dbReference type="WBParaSite" id="SPAL_0001574300.1"/>
    </source>
</evidence>
<evidence type="ECO:0000313" key="2">
    <source>
        <dbReference type="Proteomes" id="UP000046392"/>
    </source>
</evidence>
<reference evidence="3 4" key="1">
    <citation type="submission" date="2017-02" db="UniProtKB">
        <authorList>
            <consortium name="WormBaseParasite"/>
        </authorList>
    </citation>
    <scope>IDENTIFICATION</scope>
</reference>
<dbReference type="Proteomes" id="UP000046392">
    <property type="component" value="Unplaced"/>
</dbReference>
<evidence type="ECO:0000313" key="3">
    <source>
        <dbReference type="WBParaSite" id="SPAL_0001502300.1"/>
    </source>
</evidence>
<evidence type="ECO:0000256" key="1">
    <source>
        <dbReference type="SAM" id="SignalP"/>
    </source>
</evidence>
<dbReference type="WBParaSite" id="SPAL_0001502300.1">
    <property type="protein sequence ID" value="SPAL_0001502300.1"/>
    <property type="gene ID" value="SPAL_0001502300"/>
</dbReference>
<feature type="chain" id="PRO_5009790774" evidence="1">
    <location>
        <begin position="19"/>
        <end position="144"/>
    </location>
</feature>
<proteinExistence type="predicted"/>
<keyword evidence="2" id="KW-1185">Reference proteome</keyword>
<accession>A0A0N5CAV5</accession>
<dbReference type="WBParaSite" id="SPAL_0001574300.1">
    <property type="protein sequence ID" value="SPAL_0001574300.1"/>
    <property type="gene ID" value="SPAL_0001574300"/>
</dbReference>
<protein>
    <submittedName>
        <fullName evidence="3 4">Uncharacterized protein</fullName>
    </submittedName>
</protein>
<feature type="signal peptide" evidence="1">
    <location>
        <begin position="1"/>
        <end position="18"/>
    </location>
</feature>
<name>A0A0N5CAV5_STREA</name>
<organism evidence="2 3">
    <name type="scientific">Strongyloides papillosus</name>
    <name type="common">Intestinal threadworm</name>
    <dbReference type="NCBI Taxonomy" id="174720"/>
    <lineage>
        <taxon>Eukaryota</taxon>
        <taxon>Metazoa</taxon>
        <taxon>Ecdysozoa</taxon>
        <taxon>Nematoda</taxon>
        <taxon>Chromadorea</taxon>
        <taxon>Rhabditida</taxon>
        <taxon>Tylenchina</taxon>
        <taxon>Panagrolaimomorpha</taxon>
        <taxon>Strongyloidoidea</taxon>
        <taxon>Strongyloididae</taxon>
        <taxon>Strongyloides</taxon>
    </lineage>
</organism>
<dbReference type="AlphaFoldDB" id="A0A0N5CAV5"/>